<evidence type="ECO:0000256" key="2">
    <source>
        <dbReference type="ARBA" id="ARBA00008841"/>
    </source>
</evidence>
<dbReference type="EMBL" id="JAQRFI010000039">
    <property type="protein sequence ID" value="MDC9590567.1"/>
    <property type="molecule type" value="Genomic_DNA"/>
</dbReference>
<evidence type="ECO:0000259" key="5">
    <source>
        <dbReference type="Pfam" id="PF03811"/>
    </source>
</evidence>
<evidence type="ECO:0000259" key="6">
    <source>
        <dbReference type="Pfam" id="PF12759"/>
    </source>
</evidence>
<feature type="domain" description="Insertion element IS1 protein InsA helix-turn-helix" evidence="6">
    <location>
        <begin position="43"/>
        <end position="86"/>
    </location>
</feature>
<evidence type="ECO:0000256" key="1">
    <source>
        <dbReference type="ARBA" id="ARBA00004091"/>
    </source>
</evidence>
<sequence>MAKIDVTCPSCCAVKGIHRNGRSRSGHQRYLCQSCRHSWQREFTYAACRPGTHKQIVDMAMNGMGCRATARVMGIGLNTVLRHFKKLRPKSVTEAIAPGTEVIVCCEMDEQWSYVKSKNQPCWLFYAYDRIRRKVIAHVFGPRTKKTLMRLMALLASFNIVISMTDGWRSDEKTLAGKLRVVSKRYTQRIERHNLNLRQHLARLTRKTLSFSKSIEIHDRVIGYYLNIHHYQ</sequence>
<dbReference type="Pfam" id="PF12759">
    <property type="entry name" value="HTH_Tnp_IS1"/>
    <property type="match status" value="1"/>
</dbReference>
<comment type="function">
    <text evidence="1">Absolutely required for transposition of IS1.</text>
</comment>
<protein>
    <submittedName>
        <fullName evidence="7">IS1 family transposase</fullName>
    </submittedName>
</protein>
<dbReference type="PANTHER" id="PTHR33293">
    <property type="entry name" value="INSERTION ELEMENT IS1 1 PROTEIN INSB-RELATED"/>
    <property type="match status" value="1"/>
</dbReference>
<dbReference type="Proteomes" id="UP001217178">
    <property type="component" value="Unassembled WGS sequence"/>
</dbReference>
<keyword evidence="4" id="KW-0233">DNA recombination</keyword>
<dbReference type="InterPro" id="IPR005063">
    <property type="entry name" value="Transposase_27"/>
</dbReference>
<dbReference type="InterPro" id="IPR003220">
    <property type="entry name" value="InsA_N_dom_Znf"/>
</dbReference>
<comment type="similarity">
    <text evidence="2">Belongs to the transposase 27 family.</text>
</comment>
<comment type="caution">
    <text evidence="7">The sequence shown here is derived from an EMBL/GenBank/DDBJ whole genome shotgun (WGS) entry which is preliminary data.</text>
</comment>
<keyword evidence="3" id="KW-0815">Transposition</keyword>
<evidence type="ECO:0000313" key="7">
    <source>
        <dbReference type="EMBL" id="MDC9590567.1"/>
    </source>
</evidence>
<evidence type="ECO:0000256" key="4">
    <source>
        <dbReference type="ARBA" id="ARBA00023172"/>
    </source>
</evidence>
<dbReference type="InterPro" id="IPR051354">
    <property type="entry name" value="Transposase_27_IS1"/>
</dbReference>
<accession>A0ABT5LHJ2</accession>
<dbReference type="Pfam" id="PF03400">
    <property type="entry name" value="DDE_Tnp_IS1"/>
    <property type="match status" value="1"/>
</dbReference>
<dbReference type="NCBIfam" id="NF033558">
    <property type="entry name" value="transpos_IS1"/>
    <property type="match status" value="1"/>
</dbReference>
<dbReference type="InterPro" id="IPR024431">
    <property type="entry name" value="InsA_HTH_dom"/>
</dbReference>
<organism evidence="7 8">
    <name type="scientific">Xenorhabdus yunnanensis</name>
    <dbReference type="NCBI Taxonomy" id="3025878"/>
    <lineage>
        <taxon>Bacteria</taxon>
        <taxon>Pseudomonadati</taxon>
        <taxon>Pseudomonadota</taxon>
        <taxon>Gammaproteobacteria</taxon>
        <taxon>Enterobacterales</taxon>
        <taxon>Morganellaceae</taxon>
        <taxon>Xenorhabdus</taxon>
    </lineage>
</organism>
<dbReference type="PANTHER" id="PTHR33293:SF1">
    <property type="entry name" value="INSERTION ELEMENT IS1 1 PROTEIN INSB-RELATED"/>
    <property type="match status" value="1"/>
</dbReference>
<evidence type="ECO:0000313" key="8">
    <source>
        <dbReference type="Proteomes" id="UP001217178"/>
    </source>
</evidence>
<evidence type="ECO:0000256" key="3">
    <source>
        <dbReference type="ARBA" id="ARBA00022578"/>
    </source>
</evidence>
<feature type="domain" description="InsA N-terminal zinc ribbon" evidence="5">
    <location>
        <begin position="1"/>
        <end position="36"/>
    </location>
</feature>
<proteinExistence type="inferred from homology"/>
<name>A0ABT5LHJ2_9GAMM</name>
<keyword evidence="8" id="KW-1185">Reference proteome</keyword>
<gene>
    <name evidence="7" type="ORF">PSI23_15045</name>
</gene>
<dbReference type="Pfam" id="PF03811">
    <property type="entry name" value="Zn_ribbon_InsA"/>
    <property type="match status" value="1"/>
</dbReference>
<dbReference type="RefSeq" id="WP_273555849.1">
    <property type="nucleotide sequence ID" value="NZ_JAQRFI010000039.1"/>
</dbReference>
<reference evidence="7 8" key="1">
    <citation type="submission" date="2023-02" db="EMBL/GenBank/DDBJ databases">
        <title>Entomopathogenic bacteria.</title>
        <authorList>
            <person name="Machado R.A."/>
        </authorList>
    </citation>
    <scope>NUCLEOTIDE SEQUENCE [LARGE SCALE GENOMIC DNA]</scope>
    <source>
        <strain evidence="7 8">XENO-10</strain>
    </source>
</reference>